<sequence>LGRGRPAKNDKNVQKDEIKIAEGRSVTVEINVTPNQQGEILTAPPVLMEAKEIKATTPIGASGAKEAGSSNEGAQKTQRAQTKGKEQEKPASEIWPVLPIRVEGTKTPLNNENTPTTMGPNTILIGNQSS</sequence>
<gene>
    <name evidence="2" type="ORF">A4A49_62866</name>
</gene>
<protein>
    <submittedName>
        <fullName evidence="2">Uncharacterized protein</fullName>
    </submittedName>
</protein>
<evidence type="ECO:0000256" key="1">
    <source>
        <dbReference type="SAM" id="MobiDB-lite"/>
    </source>
</evidence>
<feature type="non-terminal residue" evidence="2">
    <location>
        <position position="130"/>
    </location>
</feature>
<name>A0A1J6IT68_NICAT</name>
<keyword evidence="3" id="KW-1185">Reference proteome</keyword>
<organism evidence="2 3">
    <name type="scientific">Nicotiana attenuata</name>
    <name type="common">Coyote tobacco</name>
    <dbReference type="NCBI Taxonomy" id="49451"/>
    <lineage>
        <taxon>Eukaryota</taxon>
        <taxon>Viridiplantae</taxon>
        <taxon>Streptophyta</taxon>
        <taxon>Embryophyta</taxon>
        <taxon>Tracheophyta</taxon>
        <taxon>Spermatophyta</taxon>
        <taxon>Magnoliopsida</taxon>
        <taxon>eudicotyledons</taxon>
        <taxon>Gunneridae</taxon>
        <taxon>Pentapetalae</taxon>
        <taxon>asterids</taxon>
        <taxon>lamiids</taxon>
        <taxon>Solanales</taxon>
        <taxon>Solanaceae</taxon>
        <taxon>Nicotianoideae</taxon>
        <taxon>Nicotianeae</taxon>
        <taxon>Nicotiana</taxon>
    </lineage>
</organism>
<evidence type="ECO:0000313" key="2">
    <source>
        <dbReference type="EMBL" id="OIT08046.1"/>
    </source>
</evidence>
<feature type="region of interest" description="Disordered" evidence="1">
    <location>
        <begin position="57"/>
        <end position="130"/>
    </location>
</feature>
<comment type="caution">
    <text evidence="2">The sequence shown here is derived from an EMBL/GenBank/DDBJ whole genome shotgun (WGS) entry which is preliminary data.</text>
</comment>
<accession>A0A1J6IT68</accession>
<dbReference type="EMBL" id="MJEQ01037183">
    <property type="protein sequence ID" value="OIT08046.1"/>
    <property type="molecule type" value="Genomic_DNA"/>
</dbReference>
<feature type="non-terminal residue" evidence="2">
    <location>
        <position position="1"/>
    </location>
</feature>
<reference evidence="2" key="1">
    <citation type="submission" date="2016-11" db="EMBL/GenBank/DDBJ databases">
        <title>The genome of Nicotiana attenuata.</title>
        <authorList>
            <person name="Xu S."/>
            <person name="Brockmoeller T."/>
            <person name="Gaquerel E."/>
            <person name="Navarro A."/>
            <person name="Kuhl H."/>
            <person name="Gase K."/>
            <person name="Ling Z."/>
            <person name="Zhou W."/>
            <person name="Kreitzer C."/>
            <person name="Stanke M."/>
            <person name="Tang H."/>
            <person name="Lyons E."/>
            <person name="Pandey P."/>
            <person name="Pandey S.P."/>
            <person name="Timmermann B."/>
            <person name="Baldwin I.T."/>
        </authorList>
    </citation>
    <scope>NUCLEOTIDE SEQUENCE [LARGE SCALE GENOMIC DNA]</scope>
    <source>
        <strain evidence="2">UT</strain>
    </source>
</reference>
<feature type="compositionally biased region" description="Polar residues" evidence="1">
    <location>
        <begin position="107"/>
        <end position="130"/>
    </location>
</feature>
<dbReference type="Proteomes" id="UP000187609">
    <property type="component" value="Unassembled WGS sequence"/>
</dbReference>
<proteinExistence type="predicted"/>
<evidence type="ECO:0000313" key="3">
    <source>
        <dbReference type="Proteomes" id="UP000187609"/>
    </source>
</evidence>
<feature type="compositionally biased region" description="Polar residues" evidence="1">
    <location>
        <begin position="68"/>
        <end position="81"/>
    </location>
</feature>
<dbReference type="AlphaFoldDB" id="A0A1J6IT68"/>